<gene>
    <name evidence="2" type="ORF">NAES01612_LOCUS2506</name>
</gene>
<feature type="transmembrane region" description="Helical" evidence="1">
    <location>
        <begin position="219"/>
        <end position="243"/>
    </location>
</feature>
<evidence type="ECO:0000256" key="1">
    <source>
        <dbReference type="SAM" id="Phobius"/>
    </source>
</evidence>
<accession>A0A7S4NA01</accession>
<evidence type="ECO:0000313" key="2">
    <source>
        <dbReference type="EMBL" id="CAE2275465.1"/>
    </source>
</evidence>
<feature type="transmembrane region" description="Helical" evidence="1">
    <location>
        <begin position="177"/>
        <end position="199"/>
    </location>
</feature>
<proteinExistence type="predicted"/>
<reference evidence="2" key="1">
    <citation type="submission" date="2021-01" db="EMBL/GenBank/DDBJ databases">
        <authorList>
            <person name="Corre E."/>
            <person name="Pelletier E."/>
            <person name="Niang G."/>
            <person name="Scheremetjew M."/>
            <person name="Finn R."/>
            <person name="Kale V."/>
            <person name="Holt S."/>
            <person name="Cochrane G."/>
            <person name="Meng A."/>
            <person name="Brown T."/>
            <person name="Cohen L."/>
        </authorList>
    </citation>
    <scope>NUCLEOTIDE SEQUENCE</scope>
    <source>
        <strain evidence="2">SoJaBio B1-5/56/2</strain>
    </source>
</reference>
<feature type="transmembrane region" description="Helical" evidence="1">
    <location>
        <begin position="51"/>
        <end position="75"/>
    </location>
</feature>
<dbReference type="AlphaFoldDB" id="A0A7S4NA01"/>
<protein>
    <submittedName>
        <fullName evidence="2">Uncharacterized protein</fullName>
    </submittedName>
</protein>
<keyword evidence="1" id="KW-0472">Membrane</keyword>
<keyword evidence="1" id="KW-1133">Transmembrane helix</keyword>
<keyword evidence="1" id="KW-0812">Transmembrane</keyword>
<organism evidence="2">
    <name type="scientific">Paramoeba aestuarina</name>
    <dbReference type="NCBI Taxonomy" id="180227"/>
    <lineage>
        <taxon>Eukaryota</taxon>
        <taxon>Amoebozoa</taxon>
        <taxon>Discosea</taxon>
        <taxon>Flabellinia</taxon>
        <taxon>Dactylopodida</taxon>
        <taxon>Paramoebidae</taxon>
        <taxon>Paramoeba</taxon>
    </lineage>
</organism>
<dbReference type="EMBL" id="HBKR01003776">
    <property type="protein sequence ID" value="CAE2275465.1"/>
    <property type="molecule type" value="Transcribed_RNA"/>
</dbReference>
<feature type="transmembrane region" description="Helical" evidence="1">
    <location>
        <begin position="287"/>
        <end position="307"/>
    </location>
</feature>
<feature type="transmembrane region" description="Helical" evidence="1">
    <location>
        <begin position="87"/>
        <end position="110"/>
    </location>
</feature>
<name>A0A7S4NA01_9EUKA</name>
<sequence length="316" mass="33918">MGVVEGLAQDLGFHMLISALLLVEGMTRVCISVNAGHYNGFSGDEDHFPPIVLLLAAIAEVVFAMAGMLYSMYGMLVGTPSVLGSKIVIAIEILLGWPVLIVWVISINAFDAARDTKGVEFFSEDHADSLIMISLFGGFALCASLQGSQVFFAFQCLSEIQGNAEERNRAGAITGRYIYYLTLFTLCAATTIAAGSYFLSNDLDDAFGCPPFFYAFPEIYVGTGSFMIVVALIGWARLVGFTMGLGGEGGLGGRYLLVALLLFSYLLFLALHVATQLPLLVGPPGEITPTAPLTVLGFAVHFMPGYLDFKLFHAEK</sequence>
<feature type="transmembrane region" description="Helical" evidence="1">
    <location>
        <begin position="255"/>
        <end position="275"/>
    </location>
</feature>